<protein>
    <submittedName>
        <fullName evidence="2">Transposase</fullName>
    </submittedName>
</protein>
<proteinExistence type="predicted"/>
<dbReference type="WBParaSite" id="jg18498">
    <property type="protein sequence ID" value="jg18498"/>
    <property type="gene ID" value="jg18498"/>
</dbReference>
<reference evidence="2" key="1">
    <citation type="submission" date="2022-11" db="UniProtKB">
        <authorList>
            <consortium name="WormBaseParasite"/>
        </authorList>
    </citation>
    <scope>IDENTIFICATION</scope>
</reference>
<keyword evidence="1" id="KW-1185">Reference proteome</keyword>
<sequence length="386" mass="44402">MPRSTVKNIVGNKDSILYAIDVVCSAKRAHLKADKHADLEKSVLRWFKAARNESSLMSVPLLAPKTLVNCFQKAGYIKNVEPAEPEKPPEDDDELNTLWAVLHALNLVSNTWLETLTLAEIAADVSTANVEELNVDSDGDLMEVKKELKLQVTNREVTAGFKVFQRYMEENFKDPALLQMCDKFDNLLAKERSRKINKKTSLIILKAQSQALMKLLQLPFSLISFFLLLCIEPGELFSSSSSDTISSLTAYANPNRPMKSWEYNPREWVTQYRCFKERAAWRFYLVPHVGVLVLTNLHNHYILEKNDETGIQVSPYREGLEYHSWFATWDWQYATSKNTLLNLRRYSRGYDVVHDNCYRALSKILGMLRPELDCNAWRCEACGWSF</sequence>
<dbReference type="Proteomes" id="UP000887574">
    <property type="component" value="Unplaced"/>
</dbReference>
<evidence type="ECO:0000313" key="2">
    <source>
        <dbReference type="WBParaSite" id="jg18498"/>
    </source>
</evidence>
<organism evidence="1 2">
    <name type="scientific">Ditylenchus dipsaci</name>
    <dbReference type="NCBI Taxonomy" id="166011"/>
    <lineage>
        <taxon>Eukaryota</taxon>
        <taxon>Metazoa</taxon>
        <taxon>Ecdysozoa</taxon>
        <taxon>Nematoda</taxon>
        <taxon>Chromadorea</taxon>
        <taxon>Rhabditida</taxon>
        <taxon>Tylenchina</taxon>
        <taxon>Tylenchomorpha</taxon>
        <taxon>Sphaerularioidea</taxon>
        <taxon>Anguinidae</taxon>
        <taxon>Anguininae</taxon>
        <taxon>Ditylenchus</taxon>
    </lineage>
</organism>
<accession>A0A915DCQ9</accession>
<dbReference type="AlphaFoldDB" id="A0A915DCQ9"/>
<evidence type="ECO:0000313" key="1">
    <source>
        <dbReference type="Proteomes" id="UP000887574"/>
    </source>
</evidence>
<name>A0A915DCQ9_9BILA</name>